<reference evidence="3" key="1">
    <citation type="submission" date="2016-10" db="EMBL/GenBank/DDBJ databases">
        <authorList>
            <person name="Varghese N."/>
            <person name="Submissions S."/>
        </authorList>
    </citation>
    <scope>NUCLEOTIDE SEQUENCE [LARGE SCALE GENOMIC DNA]</scope>
    <source>
        <strain evidence="3">DSM 46732</strain>
    </source>
</reference>
<gene>
    <name evidence="2" type="ORF">SAMN04487905_102177</name>
</gene>
<dbReference type="STRING" id="405564.SAMN04487905_102177"/>
<dbReference type="EMBL" id="FNJR01000002">
    <property type="protein sequence ID" value="SDP15139.1"/>
    <property type="molecule type" value="Genomic_DNA"/>
</dbReference>
<proteinExistence type="predicted"/>
<protein>
    <submittedName>
        <fullName evidence="2">Uncharacterized protein</fullName>
    </submittedName>
</protein>
<sequence>MTGTFIGREFDGPSTEDPSHAGRNGRNGSLAHPLDAHVVDPTDMPPLCGESEFAELMSGMVTDTAPRVFAVVREYGERVDAHVAAWGMVFEDHAEVVSVDGTVRMRVSEPERAARRFGFGSHIRARVVWPRAGGAPEPC</sequence>
<keyword evidence="3" id="KW-1185">Reference proteome</keyword>
<dbReference type="AlphaFoldDB" id="A0A1H0QEH2"/>
<organism evidence="2 3">
    <name type="scientific">Actinopolyspora xinjiangensis</name>
    <dbReference type="NCBI Taxonomy" id="405564"/>
    <lineage>
        <taxon>Bacteria</taxon>
        <taxon>Bacillati</taxon>
        <taxon>Actinomycetota</taxon>
        <taxon>Actinomycetes</taxon>
        <taxon>Actinopolysporales</taxon>
        <taxon>Actinopolysporaceae</taxon>
        <taxon>Actinopolyspora</taxon>
    </lineage>
</organism>
<evidence type="ECO:0000313" key="3">
    <source>
        <dbReference type="Proteomes" id="UP000199497"/>
    </source>
</evidence>
<feature type="region of interest" description="Disordered" evidence="1">
    <location>
        <begin position="1"/>
        <end position="43"/>
    </location>
</feature>
<name>A0A1H0QEH2_9ACTN</name>
<evidence type="ECO:0000313" key="2">
    <source>
        <dbReference type="EMBL" id="SDP15139.1"/>
    </source>
</evidence>
<evidence type="ECO:0000256" key="1">
    <source>
        <dbReference type="SAM" id="MobiDB-lite"/>
    </source>
</evidence>
<dbReference type="Proteomes" id="UP000199497">
    <property type="component" value="Unassembled WGS sequence"/>
</dbReference>
<accession>A0A1H0QEH2</accession>